<dbReference type="InterPro" id="IPR004113">
    <property type="entry name" value="FAD-bd_oxidored_4_C"/>
</dbReference>
<dbReference type="Gene3D" id="3.30.465.10">
    <property type="match status" value="1"/>
</dbReference>
<dbReference type="EMBL" id="BAABBW010000006">
    <property type="protein sequence ID" value="GAA4181102.1"/>
    <property type="molecule type" value="Genomic_DNA"/>
</dbReference>
<gene>
    <name evidence="6" type="ORF">GCM10022287_35900</name>
</gene>
<dbReference type="Gene3D" id="3.30.70.2740">
    <property type="match status" value="1"/>
</dbReference>
<name>A0ABP8AB77_9MICO</name>
<reference evidence="7" key="1">
    <citation type="journal article" date="2019" name="Int. J. Syst. Evol. Microbiol.">
        <title>The Global Catalogue of Microorganisms (GCM) 10K type strain sequencing project: providing services to taxonomists for standard genome sequencing and annotation.</title>
        <authorList>
            <consortium name="The Broad Institute Genomics Platform"/>
            <consortium name="The Broad Institute Genome Sequencing Center for Infectious Disease"/>
            <person name="Wu L."/>
            <person name="Ma J."/>
        </authorList>
    </citation>
    <scope>NUCLEOTIDE SEQUENCE [LARGE SCALE GENOMIC DNA]</scope>
    <source>
        <strain evidence="7">JCM 17591</strain>
    </source>
</reference>
<dbReference type="SUPFAM" id="SSF55103">
    <property type="entry name" value="FAD-linked oxidases, C-terminal domain"/>
    <property type="match status" value="1"/>
</dbReference>
<comment type="cofactor">
    <cofactor evidence="1">
        <name>FAD</name>
        <dbReference type="ChEBI" id="CHEBI:57692"/>
    </cofactor>
</comment>
<evidence type="ECO:0000259" key="5">
    <source>
        <dbReference type="PROSITE" id="PS51387"/>
    </source>
</evidence>
<organism evidence="6 7">
    <name type="scientific">Gryllotalpicola koreensis</name>
    <dbReference type="NCBI Taxonomy" id="993086"/>
    <lineage>
        <taxon>Bacteria</taxon>
        <taxon>Bacillati</taxon>
        <taxon>Actinomycetota</taxon>
        <taxon>Actinomycetes</taxon>
        <taxon>Micrococcales</taxon>
        <taxon>Microbacteriaceae</taxon>
        <taxon>Gryllotalpicola</taxon>
    </lineage>
</organism>
<evidence type="ECO:0000313" key="6">
    <source>
        <dbReference type="EMBL" id="GAA4181102.1"/>
    </source>
</evidence>
<evidence type="ECO:0000256" key="4">
    <source>
        <dbReference type="ARBA" id="ARBA00023002"/>
    </source>
</evidence>
<dbReference type="InterPro" id="IPR016169">
    <property type="entry name" value="FAD-bd_PCMH_sub2"/>
</dbReference>
<dbReference type="RefSeq" id="WP_344757051.1">
    <property type="nucleotide sequence ID" value="NZ_BAABBW010000006.1"/>
</dbReference>
<keyword evidence="7" id="KW-1185">Reference proteome</keyword>
<dbReference type="Pfam" id="PF02913">
    <property type="entry name" value="FAD-oxidase_C"/>
    <property type="match status" value="1"/>
</dbReference>
<keyword evidence="2" id="KW-0285">Flavoprotein</keyword>
<dbReference type="SUPFAM" id="SSF56176">
    <property type="entry name" value="FAD-binding/transporter-associated domain-like"/>
    <property type="match status" value="1"/>
</dbReference>
<dbReference type="InterPro" id="IPR016164">
    <property type="entry name" value="FAD-linked_Oxase-like_C"/>
</dbReference>
<evidence type="ECO:0000313" key="7">
    <source>
        <dbReference type="Proteomes" id="UP001501079"/>
    </source>
</evidence>
<dbReference type="Gene3D" id="1.10.45.10">
    <property type="entry name" value="Vanillyl-alcohol Oxidase, Chain A, domain 4"/>
    <property type="match status" value="1"/>
</dbReference>
<comment type="caution">
    <text evidence="6">The sequence shown here is derived from an EMBL/GenBank/DDBJ whole genome shotgun (WGS) entry which is preliminary data.</text>
</comment>
<accession>A0ABP8AB77</accession>
<dbReference type="InterPro" id="IPR051914">
    <property type="entry name" value="FAD-linked_OxidoTrans_Type4"/>
</dbReference>
<protein>
    <submittedName>
        <fullName evidence="6">FAD-linked oxidase C-terminal domain-containing protein</fullName>
    </submittedName>
</protein>
<dbReference type="PANTHER" id="PTHR42934:SF2">
    <property type="entry name" value="GLYCOLATE OXIDASE SUBUNIT GLCD"/>
    <property type="match status" value="1"/>
</dbReference>
<dbReference type="Pfam" id="PF01565">
    <property type="entry name" value="FAD_binding_4"/>
    <property type="match status" value="1"/>
</dbReference>
<dbReference type="PROSITE" id="PS51387">
    <property type="entry name" value="FAD_PCMH"/>
    <property type="match status" value="1"/>
</dbReference>
<sequence length="460" mass="47916">MDLVARLTAELGDAVTVDPERLDAVRTDKSGFIAPNLPLALVEAESVEHVQTTLRLANEAGVGIVPRGMGTGLAAGAVGDAGVIVLSVAKMNRILEINPADELAVVEPGVINADLDDALAPYGLWYAPDPASKAISSIGGNIATNAGGLLCAKYGVTREAVLGLKVVLADGRLLETGHRTVKGVTGYDLTALFVGSEGTLGVVVEATVRALPRPAGDVVTIGAFFPRVRQAALASSAIVEAQLRPAVMELVDGQALEAVRGYLGDAVIRDAMGPTTGDGFLLVQFDESPAPETVLRAVELIEREGGEPRVSTDAATGEQLLGIRRAFHPALAASGEVLIEDVSVPRSRLADAFDAIAEISERHGVRIPTVAHAGDGNLHPNFVVEGGLLTPQLKAAADELFRAALAMGGTLTGEHGVGILKRHHLIDELGADSYALQRRVKAVFDPRGILNPGKVFEITE</sequence>
<keyword evidence="3" id="KW-0274">FAD</keyword>
<dbReference type="InterPro" id="IPR016171">
    <property type="entry name" value="Vanillyl_alc_oxidase_C-sub2"/>
</dbReference>
<feature type="domain" description="FAD-binding PCMH-type" evidence="5">
    <location>
        <begin position="34"/>
        <end position="213"/>
    </location>
</feature>
<dbReference type="PANTHER" id="PTHR42934">
    <property type="entry name" value="GLYCOLATE OXIDASE SUBUNIT GLCD"/>
    <property type="match status" value="1"/>
</dbReference>
<evidence type="ECO:0000256" key="2">
    <source>
        <dbReference type="ARBA" id="ARBA00022630"/>
    </source>
</evidence>
<dbReference type="InterPro" id="IPR036318">
    <property type="entry name" value="FAD-bd_PCMH-like_sf"/>
</dbReference>
<proteinExistence type="predicted"/>
<dbReference type="Proteomes" id="UP001501079">
    <property type="component" value="Unassembled WGS sequence"/>
</dbReference>
<dbReference type="InterPro" id="IPR006094">
    <property type="entry name" value="Oxid_FAD_bind_N"/>
</dbReference>
<dbReference type="InterPro" id="IPR016166">
    <property type="entry name" value="FAD-bd_PCMH"/>
</dbReference>
<evidence type="ECO:0000256" key="3">
    <source>
        <dbReference type="ARBA" id="ARBA00022827"/>
    </source>
</evidence>
<keyword evidence="4" id="KW-0560">Oxidoreductase</keyword>
<evidence type="ECO:0000256" key="1">
    <source>
        <dbReference type="ARBA" id="ARBA00001974"/>
    </source>
</evidence>